<feature type="binding site" evidence="6">
    <location>
        <begin position="11"/>
        <end position="16"/>
    </location>
    <ligand>
        <name>ATP</name>
        <dbReference type="ChEBI" id="CHEBI:30616"/>
    </ligand>
</feature>
<dbReference type="HAMAP" id="MF_00376">
    <property type="entry name" value="Dephospho_CoA_kinase"/>
    <property type="match status" value="1"/>
</dbReference>
<dbReference type="PROSITE" id="PS51219">
    <property type="entry name" value="DPCK"/>
    <property type="match status" value="1"/>
</dbReference>
<keyword evidence="4 6" id="KW-0547">Nucleotide-binding</keyword>
<comment type="subcellular location">
    <subcellularLocation>
        <location evidence="6">Cytoplasm</location>
    </subcellularLocation>
</comment>
<dbReference type="InterPro" id="IPR001977">
    <property type="entry name" value="Depp_CoAkinase"/>
</dbReference>
<keyword evidence="6 8" id="KW-0418">Kinase</keyword>
<keyword evidence="5 6" id="KW-0067">ATP-binding</keyword>
<evidence type="ECO:0000256" key="5">
    <source>
        <dbReference type="ARBA" id="ARBA00022840"/>
    </source>
</evidence>
<evidence type="ECO:0000313" key="9">
    <source>
        <dbReference type="Proteomes" id="UP000656042"/>
    </source>
</evidence>
<comment type="caution">
    <text evidence="8">The sequence shown here is derived from an EMBL/GenBank/DDBJ whole genome shotgun (WGS) entry which is preliminary data.</text>
</comment>
<evidence type="ECO:0000256" key="2">
    <source>
        <dbReference type="ARBA" id="ARBA00011058"/>
    </source>
</evidence>
<dbReference type="SUPFAM" id="SSF81301">
    <property type="entry name" value="Nucleotidyltransferase"/>
    <property type="match status" value="1"/>
</dbReference>
<dbReference type="Gene3D" id="3.40.50.300">
    <property type="entry name" value="P-loop containing nucleotide triphosphate hydrolases"/>
    <property type="match status" value="1"/>
</dbReference>
<dbReference type="Gene3D" id="3.30.460.10">
    <property type="entry name" value="Beta Polymerase, domain 2"/>
    <property type="match status" value="1"/>
</dbReference>
<protein>
    <recommendedName>
        <fullName evidence="6 7">Dephospho-CoA kinase</fullName>
        <ecNumber evidence="6 7">2.7.1.24</ecNumber>
    </recommendedName>
    <alternativeName>
        <fullName evidence="6">Dephosphocoenzyme A kinase</fullName>
    </alternativeName>
</protein>
<dbReference type="GO" id="GO:0015937">
    <property type="term" value="P:coenzyme A biosynthetic process"/>
    <property type="evidence" value="ECO:0007669"/>
    <property type="project" value="UniProtKB-UniRule"/>
</dbReference>
<keyword evidence="6" id="KW-0808">Transferase</keyword>
<reference evidence="8" key="2">
    <citation type="submission" date="2020-09" db="EMBL/GenBank/DDBJ databases">
        <authorList>
            <person name="Sun Q."/>
            <person name="Zhou Y."/>
        </authorList>
    </citation>
    <scope>NUCLEOTIDE SEQUENCE</scope>
    <source>
        <strain evidence="8">CGMCC 4.7299</strain>
    </source>
</reference>
<comment type="similarity">
    <text evidence="2">In the C-terminal section; belongs to the UPF0157 (GrpB) family.</text>
</comment>
<sequence>MLSVGLTGGIGAGKSTVSARLALRGAIVIDADVLAREAVAPGTAGLAEVVARFGRDVLRADGALDRPALGSLVFSEETARRDLESIIHPRVQARRDELTGRAGPDAIVVHDVPLLVETGLAPHHHLVVVVHADQQTRVRRLVHTRDITAEQATARIAAQAGDAERRAAADVLMDNAGSRADLEEAVDRLWDERLRPFERNLRHARVPPRGAWLRLVPYDPRWPQEACRLAGRIRQATGAPVHHIGSTAVPGLLAKNVIDLMLGVRTLADADALADRLTRAGFPPRAGEWFDNARGMPGETWPKRLHGSADPARPVNLHLRVIGSPGWRFALLMRDHLRAVPQARADYATSKQTWREEHPEVDAYAQAKEPWFDAEARAADDWAEAVGWQPA</sequence>
<dbReference type="GO" id="GO:0005737">
    <property type="term" value="C:cytoplasm"/>
    <property type="evidence" value="ECO:0007669"/>
    <property type="project" value="UniProtKB-SubCell"/>
</dbReference>
<dbReference type="GO" id="GO:0004140">
    <property type="term" value="F:dephospho-CoA kinase activity"/>
    <property type="evidence" value="ECO:0007669"/>
    <property type="project" value="UniProtKB-UniRule"/>
</dbReference>
<dbReference type="NCBIfam" id="NF002879">
    <property type="entry name" value="PRK03333.1"/>
    <property type="match status" value="1"/>
</dbReference>
<dbReference type="Pfam" id="PF04229">
    <property type="entry name" value="GrpB"/>
    <property type="match status" value="1"/>
</dbReference>
<evidence type="ECO:0000256" key="6">
    <source>
        <dbReference type="HAMAP-Rule" id="MF_00376"/>
    </source>
</evidence>
<reference evidence="8" key="1">
    <citation type="journal article" date="2014" name="Int. J. Syst. Evol. Microbiol.">
        <title>Complete genome sequence of Corynebacterium casei LMG S-19264T (=DSM 44701T), isolated from a smear-ripened cheese.</title>
        <authorList>
            <consortium name="US DOE Joint Genome Institute (JGI-PGF)"/>
            <person name="Walter F."/>
            <person name="Albersmeier A."/>
            <person name="Kalinowski J."/>
            <person name="Ruckert C."/>
        </authorList>
    </citation>
    <scope>NUCLEOTIDE SEQUENCE</scope>
    <source>
        <strain evidence="8">CGMCC 4.7299</strain>
    </source>
</reference>
<dbReference type="EC" id="2.7.1.24" evidence="6 7"/>
<keyword evidence="9" id="KW-1185">Reference proteome</keyword>
<name>A0A8J3BUX9_9ACTN</name>
<dbReference type="Pfam" id="PF01121">
    <property type="entry name" value="CoaE"/>
    <property type="match status" value="1"/>
</dbReference>
<evidence type="ECO:0000256" key="1">
    <source>
        <dbReference type="ARBA" id="ARBA00008826"/>
    </source>
</evidence>
<evidence type="ECO:0000313" key="8">
    <source>
        <dbReference type="EMBL" id="GGK71243.1"/>
    </source>
</evidence>
<evidence type="ECO:0000256" key="3">
    <source>
        <dbReference type="ARBA" id="ARBA00022490"/>
    </source>
</evidence>
<accession>A0A8J3BUX9</accession>
<keyword evidence="3 6" id="KW-0963">Cytoplasm</keyword>
<keyword evidence="6" id="KW-0173">Coenzyme A biosynthesis</keyword>
<evidence type="ECO:0000256" key="7">
    <source>
        <dbReference type="NCBIfam" id="TIGR00152"/>
    </source>
</evidence>
<proteinExistence type="inferred from homology"/>
<comment type="pathway">
    <text evidence="6">Cofactor biosynthesis; coenzyme A biosynthesis; CoA from (R)-pantothenate: step 5/5.</text>
</comment>
<gene>
    <name evidence="6" type="primary">coaE</name>
    <name evidence="8" type="ORF">GCM10012284_01270</name>
</gene>
<comment type="similarity">
    <text evidence="1">In the N-terminal section; belongs to the CoaE family.</text>
</comment>
<dbReference type="PANTHER" id="PTHR10695:SF46">
    <property type="entry name" value="BIFUNCTIONAL COENZYME A SYNTHASE-RELATED"/>
    <property type="match status" value="1"/>
</dbReference>
<evidence type="ECO:0000256" key="4">
    <source>
        <dbReference type="ARBA" id="ARBA00022741"/>
    </source>
</evidence>
<comment type="similarity">
    <text evidence="6">Belongs to the CoaE family.</text>
</comment>
<dbReference type="InterPro" id="IPR007344">
    <property type="entry name" value="GrpB/CoaE"/>
</dbReference>
<dbReference type="Proteomes" id="UP000656042">
    <property type="component" value="Unassembled WGS sequence"/>
</dbReference>
<dbReference type="RefSeq" id="WP_189077034.1">
    <property type="nucleotide sequence ID" value="NZ_BMMX01000001.1"/>
</dbReference>
<comment type="function">
    <text evidence="6">Catalyzes the phosphorylation of the 3'-hydroxyl group of dephosphocoenzyme A to form coenzyme A.</text>
</comment>
<dbReference type="InterPro" id="IPR043519">
    <property type="entry name" value="NT_sf"/>
</dbReference>
<dbReference type="EMBL" id="BMMX01000001">
    <property type="protein sequence ID" value="GGK71243.1"/>
    <property type="molecule type" value="Genomic_DNA"/>
</dbReference>
<dbReference type="PANTHER" id="PTHR10695">
    <property type="entry name" value="DEPHOSPHO-COA KINASE-RELATED"/>
    <property type="match status" value="1"/>
</dbReference>
<dbReference type="AlphaFoldDB" id="A0A8J3BUX9"/>
<comment type="catalytic activity">
    <reaction evidence="6">
        <text>3'-dephospho-CoA + ATP = ADP + CoA + H(+)</text>
        <dbReference type="Rhea" id="RHEA:18245"/>
        <dbReference type="ChEBI" id="CHEBI:15378"/>
        <dbReference type="ChEBI" id="CHEBI:30616"/>
        <dbReference type="ChEBI" id="CHEBI:57287"/>
        <dbReference type="ChEBI" id="CHEBI:57328"/>
        <dbReference type="ChEBI" id="CHEBI:456216"/>
        <dbReference type="EC" id="2.7.1.24"/>
    </reaction>
</comment>
<dbReference type="CDD" id="cd02022">
    <property type="entry name" value="DPCK"/>
    <property type="match status" value="1"/>
</dbReference>
<organism evidence="8 9">
    <name type="scientific">Mangrovihabitans endophyticus</name>
    <dbReference type="NCBI Taxonomy" id="1751298"/>
    <lineage>
        <taxon>Bacteria</taxon>
        <taxon>Bacillati</taxon>
        <taxon>Actinomycetota</taxon>
        <taxon>Actinomycetes</taxon>
        <taxon>Micromonosporales</taxon>
        <taxon>Micromonosporaceae</taxon>
        <taxon>Mangrovihabitans</taxon>
    </lineage>
</organism>
<dbReference type="SUPFAM" id="SSF52540">
    <property type="entry name" value="P-loop containing nucleoside triphosphate hydrolases"/>
    <property type="match status" value="1"/>
</dbReference>
<dbReference type="GO" id="GO:0005524">
    <property type="term" value="F:ATP binding"/>
    <property type="evidence" value="ECO:0007669"/>
    <property type="project" value="UniProtKB-UniRule"/>
</dbReference>
<dbReference type="NCBIfam" id="TIGR00152">
    <property type="entry name" value="dephospho-CoA kinase"/>
    <property type="match status" value="1"/>
</dbReference>
<dbReference type="InterPro" id="IPR027417">
    <property type="entry name" value="P-loop_NTPase"/>
</dbReference>
<dbReference type="UniPathway" id="UPA00241">
    <property type="reaction ID" value="UER00356"/>
</dbReference>